<proteinExistence type="predicted"/>
<keyword evidence="3" id="KW-1185">Reference proteome</keyword>
<accession>A0AAD5XX84</accession>
<dbReference type="Proteomes" id="UP001211065">
    <property type="component" value="Unassembled WGS sequence"/>
</dbReference>
<reference evidence="2" key="1">
    <citation type="submission" date="2020-05" db="EMBL/GenBank/DDBJ databases">
        <title>Phylogenomic resolution of chytrid fungi.</title>
        <authorList>
            <person name="Stajich J.E."/>
            <person name="Amses K."/>
            <person name="Simmons R."/>
            <person name="Seto K."/>
            <person name="Myers J."/>
            <person name="Bonds A."/>
            <person name="Quandt C.A."/>
            <person name="Barry K."/>
            <person name="Liu P."/>
            <person name="Grigoriev I."/>
            <person name="Longcore J.E."/>
            <person name="James T.Y."/>
        </authorList>
    </citation>
    <scope>NUCLEOTIDE SEQUENCE</scope>
    <source>
        <strain evidence="2">JEL0476</strain>
    </source>
</reference>
<gene>
    <name evidence="2" type="ORF">HK099_001400</name>
</gene>
<comment type="caution">
    <text evidence="2">The sequence shown here is derived from an EMBL/GenBank/DDBJ whole genome shotgun (WGS) entry which is preliminary data.</text>
</comment>
<dbReference type="AlphaFoldDB" id="A0AAD5XX84"/>
<dbReference type="PANTHER" id="PTHR38360">
    <property type="entry name" value="OS03G0120000 PROTEIN"/>
    <property type="match status" value="1"/>
</dbReference>
<dbReference type="SUPFAM" id="SSF53807">
    <property type="entry name" value="Helical backbone' metal receptor"/>
    <property type="match status" value="1"/>
</dbReference>
<evidence type="ECO:0000313" key="3">
    <source>
        <dbReference type="Proteomes" id="UP001211065"/>
    </source>
</evidence>
<evidence type="ECO:0000313" key="2">
    <source>
        <dbReference type="EMBL" id="KAJ3223212.1"/>
    </source>
</evidence>
<feature type="chain" id="PRO_5042284252" evidence="1">
    <location>
        <begin position="19"/>
        <end position="432"/>
    </location>
</feature>
<evidence type="ECO:0000256" key="1">
    <source>
        <dbReference type="SAM" id="SignalP"/>
    </source>
</evidence>
<sequence length="432" mass="47807">MKFLPSLVLLIQFQAFFSQNSQECITEFNKEKDYFPTKFTGQSSAISIEYKLSYKVVTNKISNQTIVLYQCGAEVPVVNGTKSFEIPLKNVGVEDTTVLSYFYSLGLLDKIKISTVEEYFVHPCLQSKNDDIINANSQNKTEKLKQYSEVGAVFSWDKKASDNAIAFPATKSETIEARVDWINFVAAFFNLEDKAIEVSAKIKNNIKCVSEVAAAASTKPVVAWTSYSPLSELANETWSISTATYKLDYVKAAGGTVFNITTGSFSTAADFKTAIKDVDIVIDESFIVLGKGAAQKTFSKFYSISEAEESNFKFIKNKQVYQENLLTSASDSSAWFESAVLLGNVVLSDLVSIVQPSVLTDYKRTYLRNVFDQEQVKVTSETCSKTEEATLTIPTVACPSSKTVTTTPTSSSLKYTASLWTIFCIFLYSVGI</sequence>
<keyword evidence="1" id="KW-0732">Signal</keyword>
<protein>
    <submittedName>
        <fullName evidence="2">Uncharacterized protein</fullName>
    </submittedName>
</protein>
<dbReference type="EMBL" id="JADGJW010000139">
    <property type="protein sequence ID" value="KAJ3223212.1"/>
    <property type="molecule type" value="Genomic_DNA"/>
</dbReference>
<name>A0AAD5XX84_9FUNG</name>
<dbReference type="PANTHER" id="PTHR38360:SF1">
    <property type="entry name" value="F12P19.7"/>
    <property type="match status" value="1"/>
</dbReference>
<organism evidence="2 3">
    <name type="scientific">Clydaea vesicula</name>
    <dbReference type="NCBI Taxonomy" id="447962"/>
    <lineage>
        <taxon>Eukaryota</taxon>
        <taxon>Fungi</taxon>
        <taxon>Fungi incertae sedis</taxon>
        <taxon>Chytridiomycota</taxon>
        <taxon>Chytridiomycota incertae sedis</taxon>
        <taxon>Chytridiomycetes</taxon>
        <taxon>Lobulomycetales</taxon>
        <taxon>Lobulomycetaceae</taxon>
        <taxon>Clydaea</taxon>
    </lineage>
</organism>
<feature type="signal peptide" evidence="1">
    <location>
        <begin position="1"/>
        <end position="18"/>
    </location>
</feature>